<gene>
    <name evidence="1" type="ORF">CINCED_3A011390</name>
</gene>
<accession>A0A5E4MVT4</accession>
<dbReference type="AlphaFoldDB" id="A0A5E4MVT4"/>
<proteinExistence type="predicted"/>
<evidence type="ECO:0000313" key="2">
    <source>
        <dbReference type="Proteomes" id="UP000325440"/>
    </source>
</evidence>
<dbReference type="Proteomes" id="UP000325440">
    <property type="component" value="Unassembled WGS sequence"/>
</dbReference>
<dbReference type="PANTHER" id="PTHR47272">
    <property type="entry name" value="DDE_TNP_1_7 DOMAIN-CONTAINING PROTEIN"/>
    <property type="match status" value="1"/>
</dbReference>
<name>A0A5E4MVT4_9HEMI</name>
<sequence>MTLAAFKEDLAISLCKVGQSTSTRGRPSNIIENALIQKSKKPNALKPPNQDLCVDCIDHWPIDASTRSHCKMPGCNGYTWQACEKCQFGLCVGKGKTCFKKYHTT</sequence>
<dbReference type="OrthoDB" id="6615667at2759"/>
<protein>
    <submittedName>
        <fullName evidence="1">Uncharacterized protein</fullName>
    </submittedName>
</protein>
<dbReference type="PANTHER" id="PTHR47272:SF1">
    <property type="entry name" value="PIGGYBAC TRANSPOSABLE ELEMENT-DERIVED PROTEIN 3-LIKE"/>
    <property type="match status" value="1"/>
</dbReference>
<dbReference type="EMBL" id="CABPRJ010000999">
    <property type="protein sequence ID" value="VVC34560.1"/>
    <property type="molecule type" value="Genomic_DNA"/>
</dbReference>
<reference evidence="1 2" key="1">
    <citation type="submission" date="2019-08" db="EMBL/GenBank/DDBJ databases">
        <authorList>
            <person name="Alioto T."/>
            <person name="Alioto T."/>
            <person name="Gomez Garrido J."/>
        </authorList>
    </citation>
    <scope>NUCLEOTIDE SEQUENCE [LARGE SCALE GENOMIC DNA]</scope>
</reference>
<evidence type="ECO:0000313" key="1">
    <source>
        <dbReference type="EMBL" id="VVC34560.1"/>
    </source>
</evidence>
<keyword evidence="2" id="KW-1185">Reference proteome</keyword>
<organism evidence="1 2">
    <name type="scientific">Cinara cedri</name>
    <dbReference type="NCBI Taxonomy" id="506608"/>
    <lineage>
        <taxon>Eukaryota</taxon>
        <taxon>Metazoa</taxon>
        <taxon>Ecdysozoa</taxon>
        <taxon>Arthropoda</taxon>
        <taxon>Hexapoda</taxon>
        <taxon>Insecta</taxon>
        <taxon>Pterygota</taxon>
        <taxon>Neoptera</taxon>
        <taxon>Paraneoptera</taxon>
        <taxon>Hemiptera</taxon>
        <taxon>Sternorrhyncha</taxon>
        <taxon>Aphidomorpha</taxon>
        <taxon>Aphidoidea</taxon>
        <taxon>Aphididae</taxon>
        <taxon>Lachninae</taxon>
        <taxon>Cinara</taxon>
    </lineage>
</organism>